<evidence type="ECO:0000256" key="2">
    <source>
        <dbReference type="ARBA" id="ARBA00022490"/>
    </source>
</evidence>
<evidence type="ECO:0000259" key="9">
    <source>
        <dbReference type="PROSITE" id="PS51522"/>
    </source>
</evidence>
<comment type="similarity">
    <text evidence="8">Belongs to the nanos family.</text>
</comment>
<dbReference type="InterPro" id="IPR008705">
    <property type="entry name" value="Nanos/Xcar2"/>
</dbReference>
<dbReference type="Pfam" id="PF05741">
    <property type="entry name" value="zf-nanos"/>
    <property type="match status" value="1"/>
</dbReference>
<dbReference type="GO" id="GO:0006417">
    <property type="term" value="P:regulation of translation"/>
    <property type="evidence" value="ECO:0007669"/>
    <property type="project" value="UniProtKB-UniRule"/>
</dbReference>
<dbReference type="Proteomes" id="UP000887540">
    <property type="component" value="Unplaced"/>
</dbReference>
<dbReference type="InterPro" id="IPR038129">
    <property type="entry name" value="Nanos_sf"/>
</dbReference>
<dbReference type="InterPro" id="IPR024161">
    <property type="entry name" value="Znf_nanos-typ"/>
</dbReference>
<proteinExistence type="inferred from homology"/>
<feature type="domain" description="Nanos-type" evidence="9">
    <location>
        <begin position="169"/>
        <end position="236"/>
    </location>
</feature>
<keyword evidence="3" id="KW-0479">Metal-binding</keyword>
<evidence type="ECO:0000256" key="1">
    <source>
        <dbReference type="ARBA" id="ARBA00004496"/>
    </source>
</evidence>
<evidence type="ECO:0000256" key="6">
    <source>
        <dbReference type="ARBA" id="ARBA00022845"/>
    </source>
</evidence>
<dbReference type="AlphaFoldDB" id="A0A914EBP3"/>
<dbReference type="PANTHER" id="PTHR12887">
    <property type="entry name" value="NANOS PROTEIN"/>
    <property type="match status" value="1"/>
</dbReference>
<keyword evidence="2" id="KW-0963">Cytoplasm</keyword>
<comment type="subcellular location">
    <subcellularLocation>
        <location evidence="1">Cytoplasm</location>
    </subcellularLocation>
</comment>
<evidence type="ECO:0000256" key="7">
    <source>
        <dbReference type="ARBA" id="ARBA00022884"/>
    </source>
</evidence>
<keyword evidence="7 8" id="KW-0694">RNA-binding</keyword>
<evidence type="ECO:0000256" key="3">
    <source>
        <dbReference type="ARBA" id="ARBA00022723"/>
    </source>
</evidence>
<dbReference type="GO" id="GO:0005737">
    <property type="term" value="C:cytoplasm"/>
    <property type="evidence" value="ECO:0007669"/>
    <property type="project" value="UniProtKB-SubCell"/>
</dbReference>
<reference evidence="11" key="1">
    <citation type="submission" date="2022-11" db="UniProtKB">
        <authorList>
            <consortium name="WormBaseParasite"/>
        </authorList>
    </citation>
    <scope>IDENTIFICATION</scope>
</reference>
<keyword evidence="6 8" id="KW-0810">Translation regulation</keyword>
<dbReference type="GO" id="GO:0008270">
    <property type="term" value="F:zinc ion binding"/>
    <property type="evidence" value="ECO:0007669"/>
    <property type="project" value="UniProtKB-KW"/>
</dbReference>
<name>A0A914EBP3_9BILA</name>
<dbReference type="PROSITE" id="PS51522">
    <property type="entry name" value="ZF_NANOS"/>
    <property type="match status" value="1"/>
</dbReference>
<accession>A0A914EBP3</accession>
<evidence type="ECO:0000256" key="5">
    <source>
        <dbReference type="ARBA" id="ARBA00022833"/>
    </source>
</evidence>
<evidence type="ECO:0000313" key="11">
    <source>
        <dbReference type="WBParaSite" id="ACRNAN_scaffold7060.g20392.t1"/>
    </source>
</evidence>
<dbReference type="WBParaSite" id="ACRNAN_scaffold7060.g20392.t1">
    <property type="protein sequence ID" value="ACRNAN_scaffold7060.g20392.t1"/>
    <property type="gene ID" value="ACRNAN_scaffold7060.g20392"/>
</dbReference>
<keyword evidence="4 8" id="KW-0863">Zinc-finger</keyword>
<evidence type="ECO:0000313" key="10">
    <source>
        <dbReference type="Proteomes" id="UP000887540"/>
    </source>
</evidence>
<evidence type="ECO:0000256" key="4">
    <source>
        <dbReference type="ARBA" id="ARBA00022771"/>
    </source>
</evidence>
<sequence length="293" mass="32685">MSFNTGIFYPSLDEDSSTLEHFLASDKEQENEMAVAQAAHVNSDLEYMNLLEQLSLEESKHLEPKAKPTTLPTPSQPIPICTPIHETYGSTFPQQKSRLASIALESGYGSVPSIVYGMSPPMASYMEPEFGTSQASSASPWAMEQPLFMVTDMGIDHQFANASAMKERYCEFCFNNERVQMERMGIHIKPSEPGKWHTHVCKDAQGNVVCPVLYKFNCKYCGAAGSKAHTRRYCPIYQQKMLAESDKPTLIPNHQGLIAKAAQIPEEALSELENLTKSLRNLKNIMGENFTGF</sequence>
<dbReference type="GO" id="GO:0003723">
    <property type="term" value="F:RNA binding"/>
    <property type="evidence" value="ECO:0007669"/>
    <property type="project" value="UniProtKB-UniRule"/>
</dbReference>
<keyword evidence="10" id="KW-1185">Reference proteome</keyword>
<protein>
    <submittedName>
        <fullName evidence="11">Nanos-type domain-containing protein</fullName>
    </submittedName>
</protein>
<evidence type="ECO:0000256" key="8">
    <source>
        <dbReference type="PROSITE-ProRule" id="PRU00855"/>
    </source>
</evidence>
<dbReference type="Gene3D" id="4.10.60.30">
    <property type="entry name" value="Nanos, RNA-binding domain"/>
    <property type="match status" value="1"/>
</dbReference>
<keyword evidence="5" id="KW-0862">Zinc</keyword>
<organism evidence="10 11">
    <name type="scientific">Acrobeloides nanus</name>
    <dbReference type="NCBI Taxonomy" id="290746"/>
    <lineage>
        <taxon>Eukaryota</taxon>
        <taxon>Metazoa</taxon>
        <taxon>Ecdysozoa</taxon>
        <taxon>Nematoda</taxon>
        <taxon>Chromadorea</taxon>
        <taxon>Rhabditida</taxon>
        <taxon>Tylenchina</taxon>
        <taxon>Cephalobomorpha</taxon>
        <taxon>Cephaloboidea</taxon>
        <taxon>Cephalobidae</taxon>
        <taxon>Acrobeloides</taxon>
    </lineage>
</organism>